<gene>
    <name evidence="1" type="ORF">ACFS6I_10945</name>
</gene>
<keyword evidence="2" id="KW-1185">Reference proteome</keyword>
<comment type="caution">
    <text evidence="1">The sequence shown here is derived from an EMBL/GenBank/DDBJ whole genome shotgun (WGS) entry which is preliminary data.</text>
</comment>
<name>A0ABW5YV90_9SPHI</name>
<dbReference type="EMBL" id="JBHUPE010000004">
    <property type="protein sequence ID" value="MFD2904444.1"/>
    <property type="molecule type" value="Genomic_DNA"/>
</dbReference>
<dbReference type="RefSeq" id="WP_380920428.1">
    <property type="nucleotide sequence ID" value="NZ_JBHUPE010000004.1"/>
</dbReference>
<evidence type="ECO:0000313" key="1">
    <source>
        <dbReference type="EMBL" id="MFD2904444.1"/>
    </source>
</evidence>
<reference evidence="2" key="1">
    <citation type="journal article" date="2019" name="Int. J. Syst. Evol. Microbiol.">
        <title>The Global Catalogue of Microorganisms (GCM) 10K type strain sequencing project: providing services to taxonomists for standard genome sequencing and annotation.</title>
        <authorList>
            <consortium name="The Broad Institute Genomics Platform"/>
            <consortium name="The Broad Institute Genome Sequencing Center for Infectious Disease"/>
            <person name="Wu L."/>
            <person name="Ma J."/>
        </authorList>
    </citation>
    <scope>NUCLEOTIDE SEQUENCE [LARGE SCALE GENOMIC DNA]</scope>
    <source>
        <strain evidence="2">KCTC 22209</strain>
    </source>
</reference>
<organism evidence="1 2">
    <name type="scientific">Sphingobacterium anhuiense</name>
    <dbReference type="NCBI Taxonomy" id="493780"/>
    <lineage>
        <taxon>Bacteria</taxon>
        <taxon>Pseudomonadati</taxon>
        <taxon>Bacteroidota</taxon>
        <taxon>Sphingobacteriia</taxon>
        <taxon>Sphingobacteriales</taxon>
        <taxon>Sphingobacteriaceae</taxon>
        <taxon>Sphingobacterium</taxon>
    </lineage>
</organism>
<sequence length="1125" mass="126266">MKINLRTAFYVSVIILIFPLKVLSQQANDKEGFKITPVSPNTASLGLYGQIPVGHYTGVPNIDIPLYEIDLDGKKIPISISYHGSGIRLAQEASSLGLGWTLNLAGCITKSVNGEDDFVASNGAFKSYYSDNPNLEELKSDLYVMTKPQLSEKYWPYFNFGGKGEPDMYYYNFAGFSGKMMFDRVGTTYKGFTNTQTAAKAILLNPKSYLDITYNFPGGWVVKDLDGYTYGFEEAETSMGFSLNSSGLLSKSDKELREIPFNNQGVQTTAFYLTFIESPLKNRVTFHYEKEYFYTPIVLNEQLYSTNDPDLLEFDDATTIPTTHIQLARKYHDFTYSYSKITQLRPTGVTFNGGTIQINATSPRIDLLSIVNENVPKGISSVIIKDSRGNLVKSFSFVQSYRGWGGSSDFDYLNKRLMLDRIVENNGAQHTFVYNLNDLPPKNSFETDFWGFYNMGQIEGSPKAFETVPTVSMVGEILYGRDKRPKPQLLQNMMLNQIKYPTGGTSDFYYEPHNINQNISYLFNKLKSSGVSAAILGKDYNNPCDIYGTTGKVVTSEVFEINSYVDGIKLEMRVGKVNSSSISCGGSSTSFTVWLEKFDGNNYVEYKPPLMESGRYDFYAAHSQLNFVKTNNRAFGGLPEGKYRLKLLIGVPGYVNFSVYAGIEYLEPTLVSEIVQGGAGLRIQKIVNNSGGQDETRSFIYKGTTSMYNPEFTRTQIVAPGYYTASSLIGYPFPDFNLKPSSIYSISSTSSIVPFSNAAQGNIVGYREVRENMEGNGYTDYVFENNANRLLGAGAEKYIPYFPTMENFLNGSTKSKSTYDKNGVIIQKDTFNYKVSIVKNFPVFKTFVPRPLRTIDGAFIGFYDVKVEESILDNKTTTSFVNGIAAQEVKEDYLYDPAYSLLTSVKMTGSQGKIKQQLIKYPFNYSDAVSIGMINKNLKGIPVEKISLIDNKVIAASRTEYKDTLSTYLPSKTYSFNSTLPQVLTAYSNFYKNDYTFTKYNSKGKLLEFLNPDKTFTSYLWDNLSLYPIAVIKNATYTQALAAFNGFDFSGIGSVNSSKELVVRTNLPNSMVNTYTYKPLVGMTSKTDPRGVTEYYEYDIYQRLKAIIDQAKNVTSALDYHYRPN</sequence>
<evidence type="ECO:0000313" key="2">
    <source>
        <dbReference type="Proteomes" id="UP001597509"/>
    </source>
</evidence>
<proteinExistence type="predicted"/>
<accession>A0ABW5YV90</accession>
<protein>
    <recommendedName>
        <fullName evidence="3">YD repeat-containing protein</fullName>
    </recommendedName>
</protein>
<evidence type="ECO:0008006" key="3">
    <source>
        <dbReference type="Google" id="ProtNLM"/>
    </source>
</evidence>
<dbReference type="Proteomes" id="UP001597509">
    <property type="component" value="Unassembled WGS sequence"/>
</dbReference>